<dbReference type="RefSeq" id="XP_007507452.1">
    <property type="nucleotide sequence ID" value="XM_007507390.2"/>
</dbReference>
<keyword evidence="6" id="KW-0206">Cytoskeleton</keyword>
<dbReference type="RefSeq" id="XP_007507455.1">
    <property type="nucleotide sequence ID" value="XM_007507393.3"/>
</dbReference>
<evidence type="ECO:0000256" key="3">
    <source>
        <dbReference type="ARBA" id="ARBA00022737"/>
    </source>
</evidence>
<dbReference type="GO" id="GO:0007283">
    <property type="term" value="P:spermatogenesis"/>
    <property type="evidence" value="ECO:0007669"/>
    <property type="project" value="UniProtKB-KW"/>
</dbReference>
<feature type="compositionally biased region" description="Basic and acidic residues" evidence="8">
    <location>
        <begin position="252"/>
        <end position="278"/>
    </location>
</feature>
<dbReference type="RefSeq" id="XP_007507456.1">
    <property type="nucleotide sequence ID" value="XM_007507394.2"/>
</dbReference>
<dbReference type="GO" id="GO:0030154">
    <property type="term" value="P:cell differentiation"/>
    <property type="evidence" value="ECO:0007669"/>
    <property type="project" value="UniProtKB-KW"/>
</dbReference>
<dbReference type="RefSeq" id="XP_056665856.1">
    <property type="nucleotide sequence ID" value="XM_056809878.1"/>
</dbReference>
<feature type="compositionally biased region" description="Basic and acidic residues" evidence="8">
    <location>
        <begin position="79"/>
        <end position="95"/>
    </location>
</feature>
<evidence type="ECO:0000256" key="8">
    <source>
        <dbReference type="SAM" id="MobiDB-lite"/>
    </source>
</evidence>
<dbReference type="InterPro" id="IPR026189">
    <property type="entry name" value="CYLC"/>
</dbReference>
<dbReference type="GO" id="GO:0033150">
    <property type="term" value="C:cytoskeletal calyx"/>
    <property type="evidence" value="ECO:0007669"/>
    <property type="project" value="UniProtKB-SubCell"/>
</dbReference>
<sequence>MKKGSTPTPKLLSKGINEYFLKLYLQSGSGSRQKVNLGNYENYSPAVDMNRSASNQQYFSLMFPKPTRPGKKWRSTPSEIKEYSKGDPVKDDQKDAPMWMARSLLKISEKPSAYLAARRKPPFFTSPKTTTKSLSSSSGDTINTQITEKYRTEKTSKNAARISEETEAKLLDTVSNSSSEASIAESEDSEITKKKNGTESGTDNKDVDKKKKDLDKKKFLEIDIEQCNSKEKSHKKSKGLFAHLKKAKESKKKQDSDSEIKDTPQKDKDARKKSKDSTAESINSKQSDKELRKMSKDMNDGDKVEKKYKVLRIKSKDSNTGSKATKKKGRKSKKKYKDLNKSLSLKKNTKSKEHSIECEDLNVVKKKGKDGKKKLKGSDTELQNEEEKWDAFKSTGGSFSIKGLNSQQIVNLFGRPESGKAPLPEAQWIQKLI</sequence>
<dbReference type="InterPro" id="IPR029354">
    <property type="entry name" value="Cylicin_N"/>
</dbReference>
<dbReference type="OrthoDB" id="9838454at2759"/>
<dbReference type="InParanoid" id="F6X0P6"/>
<dbReference type="CTD" id="1538"/>
<evidence type="ECO:0000256" key="6">
    <source>
        <dbReference type="ARBA" id="ARBA00023212"/>
    </source>
</evidence>
<dbReference type="KEGG" id="mdo:103104064"/>
<dbReference type="RefSeq" id="XP_007507453.1">
    <property type="nucleotide sequence ID" value="XM_007507391.3"/>
</dbReference>
<dbReference type="GeneID" id="103104064"/>
<accession>F6X0P6</accession>
<feature type="region of interest" description="Disordered" evidence="8">
    <location>
        <begin position="367"/>
        <end position="387"/>
    </location>
</feature>
<dbReference type="HOGENOM" id="CLU_798195_0_0_1"/>
<dbReference type="RefSeq" id="XP_016282233.1">
    <property type="nucleotide sequence ID" value="XM_016426747.2"/>
</dbReference>
<name>F6X0P6_MONDO</name>
<keyword evidence="3" id="KW-0677">Repeat</keyword>
<feature type="region of interest" description="Disordered" evidence="8">
    <location>
        <begin position="66"/>
        <end position="95"/>
    </location>
</feature>
<protein>
    <submittedName>
        <fullName evidence="10">Cylicin 1</fullName>
    </submittedName>
</protein>
<dbReference type="GO" id="GO:0005200">
    <property type="term" value="F:structural constituent of cytoskeleton"/>
    <property type="evidence" value="ECO:0007669"/>
    <property type="project" value="InterPro"/>
</dbReference>
<feature type="compositionally biased region" description="Basic and acidic residues" evidence="8">
    <location>
        <begin position="286"/>
        <end position="308"/>
    </location>
</feature>
<dbReference type="AlphaFoldDB" id="F6X0P6"/>
<keyword evidence="11" id="KW-1185">Reference proteome</keyword>
<dbReference type="Pfam" id="PF15241">
    <property type="entry name" value="Cylicin_N"/>
    <property type="match status" value="1"/>
</dbReference>
<dbReference type="RefSeq" id="XP_007507454.1">
    <property type="nucleotide sequence ID" value="XM_007507392.1"/>
</dbReference>
<keyword evidence="5" id="KW-0744">Spermatogenesis</keyword>
<keyword evidence="2" id="KW-0963">Cytoplasm</keyword>
<dbReference type="STRING" id="13616.ENSMODP00000017842"/>
<evidence type="ECO:0000256" key="2">
    <source>
        <dbReference type="ARBA" id="ARBA00022490"/>
    </source>
</evidence>
<reference evidence="10" key="3">
    <citation type="submission" date="2025-09" db="UniProtKB">
        <authorList>
            <consortium name="Ensembl"/>
        </authorList>
    </citation>
    <scope>IDENTIFICATION</scope>
</reference>
<organism evidence="10 11">
    <name type="scientific">Monodelphis domestica</name>
    <name type="common">Gray short-tailed opossum</name>
    <dbReference type="NCBI Taxonomy" id="13616"/>
    <lineage>
        <taxon>Eukaryota</taxon>
        <taxon>Metazoa</taxon>
        <taxon>Chordata</taxon>
        <taxon>Craniata</taxon>
        <taxon>Vertebrata</taxon>
        <taxon>Euteleostomi</taxon>
        <taxon>Mammalia</taxon>
        <taxon>Metatheria</taxon>
        <taxon>Didelphimorphia</taxon>
        <taxon>Didelphidae</taxon>
        <taxon>Monodelphis</taxon>
    </lineage>
</organism>
<reference evidence="10 11" key="1">
    <citation type="journal article" date="2007" name="Nature">
        <title>Genome of the marsupial Monodelphis domestica reveals innovation in non-coding sequences.</title>
        <authorList>
            <person name="Mikkelsen T.S."/>
            <person name="Wakefield M.J."/>
            <person name="Aken B."/>
            <person name="Amemiya C.T."/>
            <person name="Chang J.L."/>
            <person name="Duke S."/>
            <person name="Garber M."/>
            <person name="Gentles A.J."/>
            <person name="Goodstadt L."/>
            <person name="Heger A."/>
            <person name="Jurka J."/>
            <person name="Kamal M."/>
            <person name="Mauceli E."/>
            <person name="Searle S.M."/>
            <person name="Sharpe T."/>
            <person name="Baker M.L."/>
            <person name="Batzer M.A."/>
            <person name="Benos P.V."/>
            <person name="Belov K."/>
            <person name="Clamp M."/>
            <person name="Cook A."/>
            <person name="Cuff J."/>
            <person name="Das R."/>
            <person name="Davidow L."/>
            <person name="Deakin J.E."/>
            <person name="Fazzari M.J."/>
            <person name="Glass J.L."/>
            <person name="Grabherr M."/>
            <person name="Greally J.M."/>
            <person name="Gu W."/>
            <person name="Hore T.A."/>
            <person name="Huttley G.A."/>
            <person name="Kleber M."/>
            <person name="Jirtle R.L."/>
            <person name="Koina E."/>
            <person name="Lee J.T."/>
            <person name="Mahony S."/>
            <person name="Marra M.A."/>
            <person name="Miller R.D."/>
            <person name="Nicholls R.D."/>
            <person name="Oda M."/>
            <person name="Papenfuss A.T."/>
            <person name="Parra Z.E."/>
            <person name="Pollock D.D."/>
            <person name="Ray D.A."/>
            <person name="Schein J.E."/>
            <person name="Speed T.P."/>
            <person name="Thompson K."/>
            <person name="VandeBerg J.L."/>
            <person name="Wade C.M."/>
            <person name="Walker J.A."/>
            <person name="Waters P.D."/>
            <person name="Webber C."/>
            <person name="Weidman J.R."/>
            <person name="Xie X."/>
            <person name="Zody M.C."/>
            <person name="Baldwin J."/>
            <person name="Abdouelleil A."/>
            <person name="Abdulkadir J."/>
            <person name="Abebe A."/>
            <person name="Abera B."/>
            <person name="Abreu J."/>
            <person name="Acer S.C."/>
            <person name="Aftuck L."/>
            <person name="Alexander A."/>
            <person name="An P."/>
            <person name="Anderson E."/>
            <person name="Anderson S."/>
            <person name="Arachi H."/>
            <person name="Azer M."/>
            <person name="Bachantsang P."/>
            <person name="Barry A."/>
            <person name="Bayul T."/>
            <person name="Berlin A."/>
            <person name="Bessette D."/>
            <person name="Bloom T."/>
            <person name="Bloom T."/>
            <person name="Boguslavskiy L."/>
            <person name="Bonnet C."/>
            <person name="Boukhgalter B."/>
            <person name="Bourzgui I."/>
            <person name="Brown A."/>
            <person name="Cahill P."/>
            <person name="Channer S."/>
            <person name="Cheshatsang Y."/>
            <person name="Chuda L."/>
            <person name="Citroen M."/>
            <person name="Collymore A."/>
            <person name="Cooke P."/>
            <person name="Costello M."/>
            <person name="D'Aco K."/>
            <person name="Daza R."/>
            <person name="De Haan G."/>
            <person name="DeGray S."/>
            <person name="DeMaso C."/>
            <person name="Dhargay N."/>
            <person name="Dooley K."/>
            <person name="Dooley E."/>
            <person name="Doricent M."/>
            <person name="Dorje P."/>
            <person name="Dorjee K."/>
            <person name="Dupes A."/>
            <person name="Elong R."/>
            <person name="Falk J."/>
            <person name="Farina A."/>
            <person name="Faro S."/>
            <person name="Ferguson D."/>
            <person name="Fisher S."/>
            <person name="Foley C.D."/>
            <person name="Franke A."/>
            <person name="Friedrich D."/>
            <person name="Gadbois L."/>
            <person name="Gearin G."/>
            <person name="Gearin C.R."/>
            <person name="Giannoukos G."/>
            <person name="Goode T."/>
            <person name="Graham J."/>
            <person name="Grandbois E."/>
            <person name="Grewal S."/>
            <person name="Gyaltsen K."/>
            <person name="Hafez N."/>
            <person name="Hagos B."/>
            <person name="Hall J."/>
            <person name="Henson C."/>
            <person name="Hollinger A."/>
            <person name="Honan T."/>
            <person name="Huard M.D."/>
            <person name="Hughes L."/>
            <person name="Hurhula B."/>
            <person name="Husby M.E."/>
            <person name="Kamat A."/>
            <person name="Kanga B."/>
            <person name="Kashin S."/>
            <person name="Khazanovich D."/>
            <person name="Kisner P."/>
            <person name="Lance K."/>
            <person name="Lara M."/>
            <person name="Lee W."/>
            <person name="Lennon N."/>
            <person name="Letendre F."/>
            <person name="LeVine R."/>
            <person name="Lipovsky A."/>
            <person name="Liu X."/>
            <person name="Liu J."/>
            <person name="Liu S."/>
            <person name="Lokyitsang T."/>
            <person name="Lokyitsang Y."/>
            <person name="Lubonja R."/>
            <person name="Lui A."/>
            <person name="MacDonald P."/>
            <person name="Magnisalis V."/>
            <person name="Maru K."/>
            <person name="Matthews C."/>
            <person name="McCusker W."/>
            <person name="McDonough S."/>
            <person name="Mehta T."/>
            <person name="Meldrim J."/>
            <person name="Meneus L."/>
            <person name="Mihai O."/>
            <person name="Mihalev A."/>
            <person name="Mihova T."/>
            <person name="Mittelman R."/>
            <person name="Mlenga V."/>
            <person name="Montmayeur A."/>
            <person name="Mulrain L."/>
            <person name="Navidi A."/>
            <person name="Naylor J."/>
            <person name="Negash T."/>
            <person name="Nguyen T."/>
            <person name="Nguyen N."/>
            <person name="Nicol R."/>
            <person name="Norbu C."/>
            <person name="Norbu N."/>
            <person name="Novod N."/>
            <person name="O'Neill B."/>
            <person name="Osman S."/>
            <person name="Markiewicz E."/>
            <person name="Oyono O.L."/>
            <person name="Patti C."/>
            <person name="Phunkhang P."/>
            <person name="Pierre F."/>
            <person name="Priest M."/>
            <person name="Raghuraman S."/>
            <person name="Rege F."/>
            <person name="Reyes R."/>
            <person name="Rise C."/>
            <person name="Rogov P."/>
            <person name="Ross K."/>
            <person name="Ryan E."/>
            <person name="Settipalli S."/>
            <person name="Shea T."/>
            <person name="Sherpa N."/>
            <person name="Shi L."/>
            <person name="Shih D."/>
            <person name="Sparrow T."/>
            <person name="Spaulding J."/>
            <person name="Stalker J."/>
            <person name="Stange-Thomann N."/>
            <person name="Stavropoulos S."/>
            <person name="Stone C."/>
            <person name="Strader C."/>
            <person name="Tesfaye S."/>
            <person name="Thomson T."/>
            <person name="Thoulutsang Y."/>
            <person name="Thoulutsang D."/>
            <person name="Topham K."/>
            <person name="Topping I."/>
            <person name="Tsamla T."/>
            <person name="Vassiliev H."/>
            <person name="Vo A."/>
            <person name="Wangchuk T."/>
            <person name="Wangdi T."/>
            <person name="Weiand M."/>
            <person name="Wilkinson J."/>
            <person name="Wilson A."/>
            <person name="Yadav S."/>
            <person name="Young G."/>
            <person name="Yu Q."/>
            <person name="Zembek L."/>
            <person name="Zhong D."/>
            <person name="Zimmer A."/>
            <person name="Zwirko Z."/>
            <person name="Jaffe D.B."/>
            <person name="Alvarez P."/>
            <person name="Brockman W."/>
            <person name="Butler J."/>
            <person name="Chin C."/>
            <person name="Gnerre S."/>
            <person name="MacCallum I."/>
            <person name="Graves J.A."/>
            <person name="Ponting C.P."/>
            <person name="Breen M."/>
            <person name="Samollow P.B."/>
            <person name="Lander E.S."/>
            <person name="Lindblad-Toh K."/>
        </authorList>
    </citation>
    <scope>NUCLEOTIDE SEQUENCE [LARGE SCALE GENOMIC DNA]</scope>
</reference>
<dbReference type="PANTHER" id="PTHR16742:SF2">
    <property type="entry name" value="CYLICIN-2"/>
    <property type="match status" value="1"/>
</dbReference>
<feature type="region of interest" description="Disordered" evidence="8">
    <location>
        <begin position="118"/>
        <end position="212"/>
    </location>
</feature>
<dbReference type="Ensembl" id="ENSMODT00000018171.4">
    <property type="protein sequence ID" value="ENSMODP00000017842.4"/>
    <property type="gene ID" value="ENSMODG00000014280.4"/>
</dbReference>
<dbReference type="OMA" id="HRQPLWM"/>
<feature type="compositionally biased region" description="Low complexity" evidence="8">
    <location>
        <begin position="122"/>
        <end position="138"/>
    </location>
</feature>
<feature type="compositionally biased region" description="Basic residues" evidence="8">
    <location>
        <begin position="324"/>
        <end position="336"/>
    </location>
</feature>
<feature type="compositionally biased region" description="Basic residues" evidence="8">
    <location>
        <begin position="232"/>
        <end position="251"/>
    </location>
</feature>
<dbReference type="Proteomes" id="UP000002280">
    <property type="component" value="Chromosome X"/>
</dbReference>
<dbReference type="eggNOG" id="ENOG502QQGX">
    <property type="taxonomic scope" value="Eukaryota"/>
</dbReference>
<reference evidence="10" key="2">
    <citation type="submission" date="2025-08" db="UniProtKB">
        <authorList>
            <consortium name="Ensembl"/>
        </authorList>
    </citation>
    <scope>IDENTIFICATION</scope>
</reference>
<comment type="subcellular location">
    <subcellularLocation>
        <location evidence="7">Cytoplasm</location>
        <location evidence="7">Cytoskeleton</location>
        <location evidence="7">Perinuclear theca</location>
        <location evidence="7">Calyx</location>
    </subcellularLocation>
</comment>
<evidence type="ECO:0000256" key="1">
    <source>
        <dbReference type="ARBA" id="ARBA00022473"/>
    </source>
</evidence>
<evidence type="ECO:0000256" key="7">
    <source>
        <dbReference type="ARBA" id="ARBA00049644"/>
    </source>
</evidence>
<evidence type="ECO:0000256" key="4">
    <source>
        <dbReference type="ARBA" id="ARBA00022782"/>
    </source>
</evidence>
<dbReference type="PANTHER" id="PTHR16742">
    <property type="entry name" value="CYCLICIN"/>
    <property type="match status" value="1"/>
</dbReference>
<feature type="domain" description="Cylicin N-terminal" evidence="9">
    <location>
        <begin position="34"/>
        <end position="134"/>
    </location>
</feature>
<dbReference type="GeneTree" id="ENSGT00730000111075"/>
<keyword evidence="1" id="KW-0217">Developmental protein</keyword>
<evidence type="ECO:0000259" key="9">
    <source>
        <dbReference type="Pfam" id="PF15241"/>
    </source>
</evidence>
<dbReference type="Bgee" id="ENSMODG00000014280">
    <property type="expression patterns" value="Expressed in testis and 7 other cell types or tissues"/>
</dbReference>
<feature type="compositionally biased region" description="Basic and acidic residues" evidence="8">
    <location>
        <begin position="148"/>
        <end position="170"/>
    </location>
</feature>
<evidence type="ECO:0000256" key="5">
    <source>
        <dbReference type="ARBA" id="ARBA00022871"/>
    </source>
</evidence>
<feature type="region of interest" description="Disordered" evidence="8">
    <location>
        <begin position="224"/>
        <end position="355"/>
    </location>
</feature>
<evidence type="ECO:0000313" key="11">
    <source>
        <dbReference type="Proteomes" id="UP000002280"/>
    </source>
</evidence>
<keyword evidence="4" id="KW-0221">Differentiation</keyword>
<feature type="compositionally biased region" description="Basic and acidic residues" evidence="8">
    <location>
        <begin position="190"/>
        <end position="212"/>
    </location>
</feature>
<gene>
    <name evidence="10" type="primary">CYLC1</name>
</gene>
<evidence type="ECO:0000313" key="10">
    <source>
        <dbReference type="Ensembl" id="ENSMODP00000017842.4"/>
    </source>
</evidence>
<proteinExistence type="predicted"/>
<feature type="compositionally biased region" description="Low complexity" evidence="8">
    <location>
        <begin position="175"/>
        <end position="184"/>
    </location>
</feature>